<feature type="region of interest" description="Disordered" evidence="1">
    <location>
        <begin position="61"/>
        <end position="89"/>
    </location>
</feature>
<dbReference type="AlphaFoldDB" id="A0A4Q9PIT8"/>
<reference evidence="2 3" key="1">
    <citation type="submission" date="2019-01" db="EMBL/GenBank/DDBJ databases">
        <title>Draft genome sequences of three monokaryotic isolates of the white-rot basidiomycete fungus Dichomitus squalens.</title>
        <authorList>
            <consortium name="DOE Joint Genome Institute"/>
            <person name="Lopez S.C."/>
            <person name="Andreopoulos B."/>
            <person name="Pangilinan J."/>
            <person name="Lipzen A."/>
            <person name="Riley R."/>
            <person name="Ahrendt S."/>
            <person name="Ng V."/>
            <person name="Barry K."/>
            <person name="Daum C."/>
            <person name="Grigoriev I.V."/>
            <person name="Hilden K.S."/>
            <person name="Makela M.R."/>
            <person name="de Vries R.P."/>
        </authorList>
    </citation>
    <scope>NUCLEOTIDE SEQUENCE [LARGE SCALE GENOMIC DNA]</scope>
    <source>
        <strain evidence="2 3">CBS 464.89</strain>
    </source>
</reference>
<feature type="compositionally biased region" description="Acidic residues" evidence="1">
    <location>
        <begin position="76"/>
        <end position="86"/>
    </location>
</feature>
<gene>
    <name evidence="2" type="ORF">BD310DRAFT_936891</name>
</gene>
<evidence type="ECO:0000313" key="2">
    <source>
        <dbReference type="EMBL" id="TBU53982.1"/>
    </source>
</evidence>
<evidence type="ECO:0000313" key="3">
    <source>
        <dbReference type="Proteomes" id="UP000292082"/>
    </source>
</evidence>
<evidence type="ECO:0000256" key="1">
    <source>
        <dbReference type="SAM" id="MobiDB-lite"/>
    </source>
</evidence>
<organism evidence="2 3">
    <name type="scientific">Dichomitus squalens</name>
    <dbReference type="NCBI Taxonomy" id="114155"/>
    <lineage>
        <taxon>Eukaryota</taxon>
        <taxon>Fungi</taxon>
        <taxon>Dikarya</taxon>
        <taxon>Basidiomycota</taxon>
        <taxon>Agaricomycotina</taxon>
        <taxon>Agaricomycetes</taxon>
        <taxon>Polyporales</taxon>
        <taxon>Polyporaceae</taxon>
        <taxon>Dichomitus</taxon>
    </lineage>
</organism>
<proteinExistence type="predicted"/>
<accession>A0A4Q9PIT8</accession>
<keyword evidence="3" id="KW-1185">Reference proteome</keyword>
<dbReference type="EMBL" id="ML145200">
    <property type="protein sequence ID" value="TBU53982.1"/>
    <property type="molecule type" value="Genomic_DNA"/>
</dbReference>
<name>A0A4Q9PIT8_9APHY</name>
<protein>
    <submittedName>
        <fullName evidence="2">Uncharacterized protein</fullName>
    </submittedName>
</protein>
<dbReference type="Proteomes" id="UP000292082">
    <property type="component" value="Unassembled WGS sequence"/>
</dbReference>
<sequence length="162" mass="18065">MAQPVQHATSGTKEALNALSDLAFAELLARKLASLASENEAANTRLGILSCLAAEALKEDFPESVAEEAPISDSELSYEETEESSSFDDANEHICPRFKSGERVRVPCESSPERWRYLHIADLTVFPPKHFPTYCAYPVLIQCKPRVVSYFDSKTLTRVDPW</sequence>